<dbReference type="EMBL" id="AZBU02000012">
    <property type="protein sequence ID" value="TKR59756.1"/>
    <property type="molecule type" value="Genomic_DNA"/>
</dbReference>
<organism evidence="1 2">
    <name type="scientific">Steinernema carpocapsae</name>
    <name type="common">Entomopathogenic nematode</name>
    <dbReference type="NCBI Taxonomy" id="34508"/>
    <lineage>
        <taxon>Eukaryota</taxon>
        <taxon>Metazoa</taxon>
        <taxon>Ecdysozoa</taxon>
        <taxon>Nematoda</taxon>
        <taxon>Chromadorea</taxon>
        <taxon>Rhabditida</taxon>
        <taxon>Tylenchina</taxon>
        <taxon>Panagrolaimomorpha</taxon>
        <taxon>Strongyloidoidea</taxon>
        <taxon>Steinernematidae</taxon>
        <taxon>Steinernema</taxon>
    </lineage>
</organism>
<sequence length="68" mass="7516">MAGTITWAQILERTRRALATYRIHGLASIPESHVIAKAAKDLHLAATVMTWTLPSDRLQSRRSHPPSG</sequence>
<dbReference type="Proteomes" id="UP000298663">
    <property type="component" value="Unassembled WGS sequence"/>
</dbReference>
<keyword evidence="2" id="KW-1185">Reference proteome</keyword>
<gene>
    <name evidence="1" type="ORF">L596_029383</name>
</gene>
<reference evidence="1 2" key="1">
    <citation type="journal article" date="2015" name="Genome Biol.">
        <title>Comparative genomics of Steinernema reveals deeply conserved gene regulatory networks.</title>
        <authorList>
            <person name="Dillman A.R."/>
            <person name="Macchietto M."/>
            <person name="Porter C.F."/>
            <person name="Rogers A."/>
            <person name="Williams B."/>
            <person name="Antoshechkin I."/>
            <person name="Lee M.M."/>
            <person name="Goodwin Z."/>
            <person name="Lu X."/>
            <person name="Lewis E.E."/>
            <person name="Goodrich-Blair H."/>
            <person name="Stock S.P."/>
            <person name="Adams B.J."/>
            <person name="Sternberg P.W."/>
            <person name="Mortazavi A."/>
        </authorList>
    </citation>
    <scope>NUCLEOTIDE SEQUENCE [LARGE SCALE GENOMIC DNA]</scope>
    <source>
        <strain evidence="1 2">ALL</strain>
    </source>
</reference>
<evidence type="ECO:0000313" key="2">
    <source>
        <dbReference type="Proteomes" id="UP000298663"/>
    </source>
</evidence>
<evidence type="ECO:0000313" key="1">
    <source>
        <dbReference type="EMBL" id="TKR59756.1"/>
    </source>
</evidence>
<name>A0A4U5LUH1_STECR</name>
<reference evidence="1 2" key="2">
    <citation type="journal article" date="2019" name="G3 (Bethesda)">
        <title>Hybrid Assembly of the Genome of the Entomopathogenic Nematode Steinernema carpocapsae Identifies the X-Chromosome.</title>
        <authorList>
            <person name="Serra L."/>
            <person name="Macchietto M."/>
            <person name="Macias-Munoz A."/>
            <person name="McGill C.J."/>
            <person name="Rodriguez I.M."/>
            <person name="Rodriguez B."/>
            <person name="Murad R."/>
            <person name="Mortazavi A."/>
        </authorList>
    </citation>
    <scope>NUCLEOTIDE SEQUENCE [LARGE SCALE GENOMIC DNA]</scope>
    <source>
        <strain evidence="1 2">ALL</strain>
    </source>
</reference>
<dbReference type="AlphaFoldDB" id="A0A4U5LUH1"/>
<comment type="caution">
    <text evidence="1">The sequence shown here is derived from an EMBL/GenBank/DDBJ whole genome shotgun (WGS) entry which is preliminary data.</text>
</comment>
<accession>A0A4U5LUH1</accession>
<protein>
    <submittedName>
        <fullName evidence="1">Uncharacterized protein</fullName>
    </submittedName>
</protein>
<proteinExistence type="predicted"/>